<evidence type="ECO:0000256" key="4">
    <source>
        <dbReference type="ARBA" id="ARBA00022824"/>
    </source>
</evidence>
<dbReference type="GO" id="GO:0070971">
    <property type="term" value="C:endoplasmic reticulum exit site"/>
    <property type="evidence" value="ECO:0007669"/>
    <property type="project" value="TreeGrafter"/>
</dbReference>
<feature type="compositionally biased region" description="Basic and acidic residues" evidence="7">
    <location>
        <begin position="509"/>
        <end position="518"/>
    </location>
</feature>
<feature type="region of interest" description="Disordered" evidence="7">
    <location>
        <begin position="1653"/>
        <end position="1712"/>
    </location>
</feature>
<dbReference type="Gene3D" id="1.25.40.1030">
    <property type="match status" value="1"/>
</dbReference>
<feature type="compositionally biased region" description="Low complexity" evidence="7">
    <location>
        <begin position="333"/>
        <end position="342"/>
    </location>
</feature>
<evidence type="ECO:0000259" key="9">
    <source>
        <dbReference type="Pfam" id="PF12931"/>
    </source>
</evidence>
<evidence type="ECO:0000259" key="8">
    <source>
        <dbReference type="Pfam" id="PF07762"/>
    </source>
</evidence>
<feature type="region of interest" description="Disordered" evidence="7">
    <location>
        <begin position="461"/>
        <end position="538"/>
    </location>
</feature>
<dbReference type="CDD" id="cd09233">
    <property type="entry name" value="ACE1-Sec16-like"/>
    <property type="match status" value="1"/>
</dbReference>
<feature type="domain" description="DUF1618" evidence="8">
    <location>
        <begin position="1928"/>
        <end position="2075"/>
    </location>
</feature>
<protein>
    <recommendedName>
        <fullName evidence="6">Protein transport protein sec16</fullName>
    </recommendedName>
</protein>
<comment type="similarity">
    <text evidence="2 6">Belongs to the SEC16 family.</text>
</comment>
<dbReference type="EMBL" id="JACEFO010000275">
    <property type="protein sequence ID" value="KAF8775833.1"/>
    <property type="molecule type" value="Genomic_DNA"/>
</dbReference>
<feature type="compositionally biased region" description="Polar residues" evidence="7">
    <location>
        <begin position="1690"/>
        <end position="1705"/>
    </location>
</feature>
<dbReference type="Pfam" id="PF07762">
    <property type="entry name" value="DUF1618"/>
    <property type="match status" value="1"/>
</dbReference>
<evidence type="ECO:0000259" key="10">
    <source>
        <dbReference type="Pfam" id="PF12932"/>
    </source>
</evidence>
<sequence>MAADFDDTTEDFFDNLVNSDDDDDRPVAAAAKAEAEAEAEAGDLAALTLSDPKPDDHPTPAPLPEDPKNHPTTEAVPDPGPASAPPGPAPLPVSHPSPRQPHPATDAVAEPEPSSAPPPPPAAAAPALKQAQWNDFGADPFGDLPPGEAFFGDTSAEDQGAHASILGASSASEPDRSFSAGADANAAGAAGLPDYSFYGGTDSNANSHLDSTTAAAAGYGDHQSTDAQFESADPRYLESLYPGWKYNDATQQWYQVDTLSVQQITAETSAVALLGTDHVQQQQQQLSASYLQNNSLAEAADEPTETEATPQPKPVTEDDDQPVPAPHEEPAHPEVGPAVAHPEAGTQAVGSAVLHPQTKTQVQETATNAAAGLPDYSFYGGTDSNANSQLDSTTGAVGYGDYQSTDTQLESADPRYLESLYPGWKYDDATQQWYQVDTVNVQQITTETNDAVAVLGSDNVEHHHQHQKLSASGLQNNSHAEAVDGPTETEVAPQPKPVTEANDQPAPAPHKEVEHEPMPAHPQVGPVVVHPEPSTEVAGSAVLHAQTKSEVQETTTDADAAAMVPEGGSPGSEKGTHTAVKQVQWNDFGASTSAGEADLFGDLLPDGAEDGFFGAPVPGNQGVQASVLGTNNVTALDRSFSAGVGNSAAVSAGVVDYSFYGRADNNANSHFDSSATAAGYGDQSANAQLDSTDPKYLESLYPGWKYDAATQQWYQVDTPSAQSYAAADSTGAVAVMGSDSVQQHQQQFNSLYLQNTSHTALETIAEESSANATSWGAAPTEYPPNMLFYAEYPGWYFDTNTQQWQSLESYQQSIVQAATSPSALDGFTGAGHSAAHHAEDSYASTYSQSQWQPNSLANTMQPNVSGGNSLLGSSYSSNQQAENHIGQQVNAESSQPSINYKPHIDTFVPSTGQYTVKEGNHASYEGFKGNQSWYNGSEHSTNQEVGHRGFATSTDFQTGHKEFQPPNGHQVGHMAYEPSTRVGYGNSNGPQDFIPNESMYKTQIHADSSAHTHVLNNYWSNQTAMDFGQQQSQQFGFTPHEQRSSAGRPPHAVVTFGFGGKLVVLKEISSMTANFDSGNQGNSGRTVSVLNIPEIVADKIDHSSMANGSALSYFHALCGQPTPGPLVGASVASKDVNKWLDDMIRVYESSLTEFQRGDVQKGIDGPDMAVTNLFSSCKSSANVNGYGVHCMRNLPSESQIQATAQEVQNLLVSGRRKEALQYAQEGQLWGPALILALQLGDKVAPKGMLDDWQENLAIITANRTKGDDLVASAHSCYLVAELNIDSYSESARMCLIGADHLRCPRTFTSPEAIQRTEVYEYAKVLGNPQYILLPFQPYKLVYAYMLAEVGKVSDSLRYCQASLKVLKASGRTPELEAWKQLFSTLEERIRTHQQGGYATNLAAGKIVGKIFTSLDKSLSRMMGTQSAPMPPLPQGTANERDVNSPPDTKVVNSQSVMSMSPLMSSASEQSMSKMAGNSGPGREVAHNRSISEPDFGRTPQKAKLGEQNKFYYDEKLKRWVEEGAEVPAEEPPLPPPPTKPSFQNSIPESNLNGPPVSGGYTANGFAEARTLNPSEPSSGMPPMPPTQNQFSARGRMGVRSRYVDTFNKGGGGGGSANAFGAATMYSKQAAPSVNPLSGAKFFVPTPAAAAAEQMSDAAADAHSDTAQQDEPSSSSGLEAAFSSSAPPVPMQSTIQRYPSGDNIQSPRRRRRWRRRREEIPSVLLEYKAYVADRRNNTTALAYSRCGREIQVTLFAAHPPRVSYICVFCRPGPAEEVIAMEPNVVATDDDLLLLRIVVSPHKDLTYGSDYYIYRPSGGPPSQLTRLPLPPDDRFLGPKNIGILSCPASRRAAAPQDKFFMVAALEDDRSALARGRFVLYLYNSKVHSWSVANVSLEAQHWQRYQDDGYFMHRNTRAIAVGGADATIAFVDLWRGILLCDLSHAKDKPWLRYVPLPAGPSMSPSGLLGDAYRTRDIAVIQGHFKFVRNSILRKTCPTCCTPDLVAGWESDVWTRPVSASSLLDDSWQPVCEMNSTGMDVQSCLDSQLLPKPVDNEQPFLTLNVAHPTLSWHDDHTVWFMLKMAQFDAKAWVIAVDVVNNRLQGVAHFDAERYTAIGFAYLHSRISKYLNKATTSSSPHCKH</sequence>
<evidence type="ECO:0000256" key="3">
    <source>
        <dbReference type="ARBA" id="ARBA00022448"/>
    </source>
</evidence>
<evidence type="ECO:0000256" key="6">
    <source>
        <dbReference type="RuleBase" id="RU364101"/>
    </source>
</evidence>
<feature type="compositionally biased region" description="Polar residues" evidence="7">
    <location>
        <begin position="1450"/>
        <end position="1472"/>
    </location>
</feature>
<evidence type="ECO:0000256" key="2">
    <source>
        <dbReference type="ARBA" id="ARBA00005927"/>
    </source>
</evidence>
<dbReference type="Proteomes" id="UP000636709">
    <property type="component" value="Unassembled WGS sequence"/>
</dbReference>
<dbReference type="PANTHER" id="PTHR13402:SF31">
    <property type="entry name" value="PROTEIN TRANSPORT PROTEIN SEC16"/>
    <property type="match status" value="1"/>
</dbReference>
<keyword evidence="4 6" id="KW-0256">Endoplasmic reticulum</keyword>
<evidence type="ECO:0000313" key="12">
    <source>
        <dbReference type="Proteomes" id="UP000636709"/>
    </source>
</evidence>
<keyword evidence="6" id="KW-0333">Golgi apparatus</keyword>
<gene>
    <name evidence="11" type="ORF">HU200_004225</name>
</gene>
<dbReference type="OrthoDB" id="8918678at2759"/>
<evidence type="ECO:0000256" key="5">
    <source>
        <dbReference type="ARBA" id="ARBA00022892"/>
    </source>
</evidence>
<keyword evidence="5 6" id="KW-0931">ER-Golgi transport</keyword>
<dbReference type="GO" id="GO:0007030">
    <property type="term" value="P:Golgi organization"/>
    <property type="evidence" value="ECO:0007669"/>
    <property type="project" value="TreeGrafter"/>
</dbReference>
<dbReference type="InterPro" id="IPR024298">
    <property type="entry name" value="Sec16_Sec23-bd"/>
</dbReference>
<dbReference type="GO" id="GO:0015031">
    <property type="term" value="P:protein transport"/>
    <property type="evidence" value="ECO:0007669"/>
    <property type="project" value="UniProtKB-KW"/>
</dbReference>
<feature type="region of interest" description="Disordered" evidence="7">
    <location>
        <begin position="1"/>
        <end position="182"/>
    </location>
</feature>
<dbReference type="GO" id="GO:0070973">
    <property type="term" value="P:protein localization to endoplasmic reticulum exit site"/>
    <property type="evidence" value="ECO:0007669"/>
    <property type="project" value="TreeGrafter"/>
</dbReference>
<feature type="region of interest" description="Disordered" evidence="7">
    <location>
        <begin position="297"/>
        <end position="345"/>
    </location>
</feature>
<accession>A0A835FTY1</accession>
<reference evidence="11" key="1">
    <citation type="submission" date="2020-07" db="EMBL/GenBank/DDBJ databases">
        <title>Genome sequence and genetic diversity analysis of an under-domesticated orphan crop, white fonio (Digitaria exilis).</title>
        <authorList>
            <person name="Bennetzen J.L."/>
            <person name="Chen S."/>
            <person name="Ma X."/>
            <person name="Wang X."/>
            <person name="Yssel A.E.J."/>
            <person name="Chaluvadi S.R."/>
            <person name="Johnson M."/>
            <person name="Gangashetty P."/>
            <person name="Hamidou F."/>
            <person name="Sanogo M.D."/>
            <person name="Zwaenepoel A."/>
            <person name="Wallace J."/>
            <person name="Van De Peer Y."/>
            <person name="Van Deynze A."/>
        </authorList>
    </citation>
    <scope>NUCLEOTIDE SEQUENCE</scope>
    <source>
        <tissue evidence="11">Leaves</tissue>
    </source>
</reference>
<feature type="compositionally biased region" description="Pro residues" evidence="7">
    <location>
        <begin position="78"/>
        <end position="101"/>
    </location>
</feature>
<feature type="compositionally biased region" description="Basic and acidic residues" evidence="7">
    <location>
        <begin position="1483"/>
        <end position="1495"/>
    </location>
</feature>
<evidence type="ECO:0000256" key="1">
    <source>
        <dbReference type="ARBA" id="ARBA00004240"/>
    </source>
</evidence>
<feature type="domain" description="Sec16 central conserved" evidence="10">
    <location>
        <begin position="1051"/>
        <end position="1153"/>
    </location>
</feature>
<keyword evidence="12" id="KW-1185">Reference proteome</keyword>
<feature type="compositionally biased region" description="Pro residues" evidence="7">
    <location>
        <begin position="114"/>
        <end position="123"/>
    </location>
</feature>
<feature type="compositionally biased region" description="Low complexity" evidence="7">
    <location>
        <begin position="1653"/>
        <end position="1685"/>
    </location>
</feature>
<comment type="caution">
    <text evidence="11">The sequence shown here is derived from an EMBL/GenBank/DDBJ whole genome shotgun (WGS) entry which is preliminary data.</text>
</comment>
<dbReference type="Pfam" id="PF12931">
    <property type="entry name" value="TPR_Sec16"/>
    <property type="match status" value="2"/>
</dbReference>
<dbReference type="InterPro" id="IPR024340">
    <property type="entry name" value="Sec16_CCD"/>
</dbReference>
<keyword evidence="6" id="KW-0653">Protein transport</keyword>
<feature type="region of interest" description="Disordered" evidence="7">
    <location>
        <begin position="855"/>
        <end position="897"/>
    </location>
</feature>
<name>A0A835FTY1_9POAL</name>
<comment type="subcellular location">
    <subcellularLocation>
        <location evidence="1">Endoplasmic reticulum</location>
    </subcellularLocation>
    <subcellularLocation>
        <location evidence="6">Golgi apparatus membrane</location>
    </subcellularLocation>
</comment>
<dbReference type="GO" id="GO:0000139">
    <property type="term" value="C:Golgi membrane"/>
    <property type="evidence" value="ECO:0007669"/>
    <property type="project" value="UniProtKB-SubCell"/>
</dbReference>
<keyword evidence="6" id="KW-0472">Membrane</keyword>
<feature type="compositionally biased region" description="Polar residues" evidence="7">
    <location>
        <begin position="855"/>
        <end position="864"/>
    </location>
</feature>
<dbReference type="Pfam" id="PF12932">
    <property type="entry name" value="Sec16"/>
    <property type="match status" value="1"/>
</dbReference>
<feature type="region of interest" description="Disordered" evidence="7">
    <location>
        <begin position="1421"/>
        <end position="1502"/>
    </location>
</feature>
<feature type="domain" description="Sec16 Sec23-binding" evidence="9">
    <location>
        <begin position="1245"/>
        <end position="1420"/>
    </location>
</feature>
<feature type="compositionally biased region" description="Polar residues" evidence="7">
    <location>
        <begin position="879"/>
        <end position="897"/>
    </location>
</feature>
<keyword evidence="3 6" id="KW-0813">Transport</keyword>
<dbReference type="InterPro" id="IPR011676">
    <property type="entry name" value="DUF1618"/>
</dbReference>
<feature type="compositionally biased region" description="Polar residues" evidence="7">
    <location>
        <begin position="468"/>
        <end position="479"/>
    </location>
</feature>
<dbReference type="GO" id="GO:0016192">
    <property type="term" value="P:vesicle-mediated transport"/>
    <property type="evidence" value="ECO:0007669"/>
    <property type="project" value="UniProtKB-KW"/>
</dbReference>
<dbReference type="GO" id="GO:0012507">
    <property type="term" value="C:ER to Golgi transport vesicle membrane"/>
    <property type="evidence" value="ECO:0007669"/>
    <property type="project" value="TreeGrafter"/>
</dbReference>
<proteinExistence type="inferred from homology"/>
<feature type="compositionally biased region" description="Low complexity" evidence="7">
    <location>
        <begin position="865"/>
        <end position="878"/>
    </location>
</feature>
<feature type="compositionally biased region" description="Acidic residues" evidence="7">
    <location>
        <begin position="1"/>
        <end position="24"/>
    </location>
</feature>
<organism evidence="11 12">
    <name type="scientific">Digitaria exilis</name>
    <dbReference type="NCBI Taxonomy" id="1010633"/>
    <lineage>
        <taxon>Eukaryota</taxon>
        <taxon>Viridiplantae</taxon>
        <taxon>Streptophyta</taxon>
        <taxon>Embryophyta</taxon>
        <taxon>Tracheophyta</taxon>
        <taxon>Spermatophyta</taxon>
        <taxon>Magnoliopsida</taxon>
        <taxon>Liliopsida</taxon>
        <taxon>Poales</taxon>
        <taxon>Poaceae</taxon>
        <taxon>PACMAD clade</taxon>
        <taxon>Panicoideae</taxon>
        <taxon>Panicodae</taxon>
        <taxon>Paniceae</taxon>
        <taxon>Anthephorinae</taxon>
        <taxon>Digitaria</taxon>
    </lineage>
</organism>
<feature type="domain" description="Sec16 Sec23-binding" evidence="9">
    <location>
        <begin position="1207"/>
        <end position="1242"/>
    </location>
</feature>
<evidence type="ECO:0000313" key="11">
    <source>
        <dbReference type="EMBL" id="KAF8775833.1"/>
    </source>
</evidence>
<evidence type="ECO:0000256" key="7">
    <source>
        <dbReference type="SAM" id="MobiDB-lite"/>
    </source>
</evidence>
<dbReference type="PANTHER" id="PTHR13402">
    <property type="entry name" value="RGPR-RELATED"/>
    <property type="match status" value="1"/>
</dbReference>